<comment type="caution">
    <text evidence="4">The sequence shown here is derived from an EMBL/GenBank/DDBJ whole genome shotgun (WGS) entry which is preliminary data.</text>
</comment>
<keyword evidence="2" id="KW-0479">Metal-binding</keyword>
<accession>A0A224XD22</accession>
<evidence type="ECO:0000313" key="5">
    <source>
        <dbReference type="Proteomes" id="UP000218689"/>
    </source>
</evidence>
<comment type="similarity">
    <text evidence="1 2">Belongs to the metallophosphoesterase superfamily. YfcE family.</text>
</comment>
<dbReference type="OrthoDB" id="9800565at2"/>
<dbReference type="NCBIfam" id="TIGR00040">
    <property type="entry name" value="yfcE"/>
    <property type="match status" value="1"/>
</dbReference>
<dbReference type="Gene3D" id="3.60.21.10">
    <property type="match status" value="1"/>
</dbReference>
<reference evidence="5" key="1">
    <citation type="submission" date="2017-08" db="EMBL/GenBank/DDBJ databases">
        <title>Draft genome sequence of Lactococcus sp. strain Rs-Y01, isolated from the gut of the lower termite Reticulitermes speratus.</title>
        <authorList>
            <person name="Ohkuma M."/>
            <person name="Yuki M."/>
        </authorList>
    </citation>
    <scope>NUCLEOTIDE SEQUENCE [LARGE SCALE GENOMIC DNA]</scope>
    <source>
        <strain evidence="5">Rs-Y01</strain>
    </source>
</reference>
<organism evidence="4 5">
    <name type="scientific">Pseudolactococcus reticulitermitis</name>
    <dbReference type="NCBI Taxonomy" id="2025039"/>
    <lineage>
        <taxon>Bacteria</taxon>
        <taxon>Bacillati</taxon>
        <taxon>Bacillota</taxon>
        <taxon>Bacilli</taxon>
        <taxon>Lactobacillales</taxon>
        <taxon>Streptococcaceae</taxon>
        <taxon>Pseudolactococcus</taxon>
    </lineage>
</organism>
<dbReference type="InterPro" id="IPR024654">
    <property type="entry name" value="Calcineurin-like_PHP_lpxH"/>
</dbReference>
<evidence type="ECO:0000259" key="3">
    <source>
        <dbReference type="Pfam" id="PF12850"/>
    </source>
</evidence>
<evidence type="ECO:0000313" key="4">
    <source>
        <dbReference type="EMBL" id="GAX47513.1"/>
    </source>
</evidence>
<dbReference type="PANTHER" id="PTHR11124">
    <property type="entry name" value="VACUOLAR SORTING PROTEIN VPS29"/>
    <property type="match status" value="1"/>
</dbReference>
<dbReference type="CDD" id="cd00841">
    <property type="entry name" value="MPP_YfcE"/>
    <property type="match status" value="1"/>
</dbReference>
<dbReference type="InterPro" id="IPR029052">
    <property type="entry name" value="Metallo-depent_PP-like"/>
</dbReference>
<dbReference type="RefSeq" id="WP_094784558.1">
    <property type="nucleotide sequence ID" value="NZ_BEDT01000002.1"/>
</dbReference>
<name>A0A224XD22_9LACT</name>
<dbReference type="EC" id="3.1.4.-" evidence="2"/>
<keyword evidence="5" id="KW-1185">Reference proteome</keyword>
<protein>
    <recommendedName>
        <fullName evidence="2">Phosphoesterase</fullName>
        <ecNumber evidence="2">3.1.4.-</ecNumber>
    </recommendedName>
</protein>
<dbReference type="GO" id="GO:0046872">
    <property type="term" value="F:metal ion binding"/>
    <property type="evidence" value="ECO:0007669"/>
    <property type="project" value="UniProtKB-KW"/>
</dbReference>
<dbReference type="Pfam" id="PF12850">
    <property type="entry name" value="Metallophos_2"/>
    <property type="match status" value="1"/>
</dbReference>
<dbReference type="Proteomes" id="UP000218689">
    <property type="component" value="Unassembled WGS sequence"/>
</dbReference>
<dbReference type="AlphaFoldDB" id="A0A224XD22"/>
<dbReference type="InterPro" id="IPR041802">
    <property type="entry name" value="MPP_YfcE"/>
</dbReference>
<sequence>MIIVMSDSHGESKIVQEIKARYQNTASAIIHCGDSELDATDAIWDGITVVKGNCDFDDGFPETTVLQADHERIFVTHGHLFGVNFGLSRLTTAARENNCEMALFGHLHTPIATIEAGVLCLNPGSVSQPRGGYNIKMYAKIEPTRKCYRISYLDIDHQPIPNLQFELPRSSK</sequence>
<dbReference type="SUPFAM" id="SSF56300">
    <property type="entry name" value="Metallo-dependent phosphatases"/>
    <property type="match status" value="1"/>
</dbReference>
<comment type="cofactor">
    <cofactor evidence="2">
        <name>a divalent metal cation</name>
        <dbReference type="ChEBI" id="CHEBI:60240"/>
    </cofactor>
</comment>
<evidence type="ECO:0000256" key="2">
    <source>
        <dbReference type="RuleBase" id="RU362039"/>
    </source>
</evidence>
<feature type="domain" description="Calcineurin-like phosphoesterase" evidence="3">
    <location>
        <begin position="2"/>
        <end position="135"/>
    </location>
</feature>
<evidence type="ECO:0000256" key="1">
    <source>
        <dbReference type="ARBA" id="ARBA00008950"/>
    </source>
</evidence>
<dbReference type="GO" id="GO:0016787">
    <property type="term" value="F:hydrolase activity"/>
    <property type="evidence" value="ECO:0007669"/>
    <property type="project" value="UniProtKB-UniRule"/>
</dbReference>
<dbReference type="InterPro" id="IPR000979">
    <property type="entry name" value="Phosphodiesterase_MJ0936/Vps29"/>
</dbReference>
<dbReference type="EMBL" id="BEDT01000002">
    <property type="protein sequence ID" value="GAX47513.1"/>
    <property type="molecule type" value="Genomic_DNA"/>
</dbReference>
<proteinExistence type="inferred from homology"/>
<gene>
    <name evidence="4" type="ORF">RsY01_1113</name>
</gene>